<accession>A0AAE0ZTC3</accession>
<dbReference type="PANTHER" id="PTHR45786:SF74">
    <property type="entry name" value="ATP-DEPENDENT DNA HELICASE"/>
    <property type="match status" value="1"/>
</dbReference>
<reference evidence="2" key="1">
    <citation type="journal article" date="2023" name="G3 (Bethesda)">
        <title>A reference genome for the long-term kleptoplast-retaining sea slug Elysia crispata morphotype clarki.</title>
        <authorList>
            <person name="Eastman K.E."/>
            <person name="Pendleton A.L."/>
            <person name="Shaikh M.A."/>
            <person name="Suttiyut T."/>
            <person name="Ogas R."/>
            <person name="Tomko P."/>
            <person name="Gavelis G."/>
            <person name="Widhalm J.R."/>
            <person name="Wisecaver J.H."/>
        </authorList>
    </citation>
    <scope>NUCLEOTIDE SEQUENCE</scope>
    <source>
        <strain evidence="2">ECLA1</strain>
    </source>
</reference>
<protein>
    <recommendedName>
        <fullName evidence="1">Helitron helicase-like domain-containing protein</fullName>
    </recommendedName>
</protein>
<dbReference type="InterPro" id="IPR025476">
    <property type="entry name" value="Helitron_helicase-like"/>
</dbReference>
<feature type="domain" description="Helitron helicase-like" evidence="1">
    <location>
        <begin position="8"/>
        <end position="123"/>
    </location>
</feature>
<dbReference type="AlphaFoldDB" id="A0AAE0ZTC3"/>
<dbReference type="EMBL" id="JAWDGP010003353">
    <property type="protein sequence ID" value="KAK3775190.1"/>
    <property type="molecule type" value="Genomic_DNA"/>
</dbReference>
<evidence type="ECO:0000313" key="3">
    <source>
        <dbReference type="Proteomes" id="UP001283361"/>
    </source>
</evidence>
<sequence length="167" mass="18823">MDAVQVGDKNDVGVKIILPSTIYGSPRFCSEAFQDAMAIVRHLGKPDIFITFTCNPKWLEITAGLNPEQQACDRPDLSCRIFKLKFDTLTDDLLKLDIPGRVKAHTATMQFQKRGLLHVHILLIMDAECKPKTTEMIDNNVSEEIPDRDTNPKLYELITTQNIHGPC</sequence>
<organism evidence="2 3">
    <name type="scientific">Elysia crispata</name>
    <name type="common">lettuce slug</name>
    <dbReference type="NCBI Taxonomy" id="231223"/>
    <lineage>
        <taxon>Eukaryota</taxon>
        <taxon>Metazoa</taxon>
        <taxon>Spiralia</taxon>
        <taxon>Lophotrochozoa</taxon>
        <taxon>Mollusca</taxon>
        <taxon>Gastropoda</taxon>
        <taxon>Heterobranchia</taxon>
        <taxon>Euthyneura</taxon>
        <taxon>Panpulmonata</taxon>
        <taxon>Sacoglossa</taxon>
        <taxon>Placobranchoidea</taxon>
        <taxon>Plakobranchidae</taxon>
        <taxon>Elysia</taxon>
    </lineage>
</organism>
<evidence type="ECO:0000313" key="2">
    <source>
        <dbReference type="EMBL" id="KAK3775190.1"/>
    </source>
</evidence>
<dbReference type="PANTHER" id="PTHR45786">
    <property type="entry name" value="DNA BINDING PROTEIN-LIKE"/>
    <property type="match status" value="1"/>
</dbReference>
<gene>
    <name evidence="2" type="ORF">RRG08_057314</name>
</gene>
<evidence type="ECO:0000259" key="1">
    <source>
        <dbReference type="Pfam" id="PF14214"/>
    </source>
</evidence>
<proteinExistence type="predicted"/>
<keyword evidence="3" id="KW-1185">Reference proteome</keyword>
<dbReference type="Pfam" id="PF14214">
    <property type="entry name" value="Helitron_like_N"/>
    <property type="match status" value="1"/>
</dbReference>
<name>A0AAE0ZTC3_9GAST</name>
<comment type="caution">
    <text evidence="2">The sequence shown here is derived from an EMBL/GenBank/DDBJ whole genome shotgun (WGS) entry which is preliminary data.</text>
</comment>
<dbReference type="Proteomes" id="UP001283361">
    <property type="component" value="Unassembled WGS sequence"/>
</dbReference>